<dbReference type="Pfam" id="PF03732">
    <property type="entry name" value="Retrotrans_gag"/>
    <property type="match status" value="1"/>
</dbReference>
<name>A0AAP0IBC8_9MAGN</name>
<keyword evidence="3" id="KW-1185">Reference proteome</keyword>
<dbReference type="EMBL" id="JBBNAG010000008">
    <property type="protein sequence ID" value="KAK9112168.1"/>
    <property type="molecule type" value="Genomic_DNA"/>
</dbReference>
<reference evidence="2 3" key="1">
    <citation type="submission" date="2024-01" db="EMBL/GenBank/DDBJ databases">
        <title>Genome assemblies of Stephania.</title>
        <authorList>
            <person name="Yang L."/>
        </authorList>
    </citation>
    <scope>NUCLEOTIDE SEQUENCE [LARGE SCALE GENOMIC DNA]</scope>
    <source>
        <strain evidence="2">JXDWG</strain>
        <tissue evidence="2">Leaf</tissue>
    </source>
</reference>
<accession>A0AAP0IBC8</accession>
<organism evidence="2 3">
    <name type="scientific">Stephania cephalantha</name>
    <dbReference type="NCBI Taxonomy" id="152367"/>
    <lineage>
        <taxon>Eukaryota</taxon>
        <taxon>Viridiplantae</taxon>
        <taxon>Streptophyta</taxon>
        <taxon>Embryophyta</taxon>
        <taxon>Tracheophyta</taxon>
        <taxon>Spermatophyta</taxon>
        <taxon>Magnoliopsida</taxon>
        <taxon>Ranunculales</taxon>
        <taxon>Menispermaceae</taxon>
        <taxon>Menispermoideae</taxon>
        <taxon>Cissampelideae</taxon>
        <taxon>Stephania</taxon>
    </lineage>
</organism>
<evidence type="ECO:0000313" key="2">
    <source>
        <dbReference type="EMBL" id="KAK9112168.1"/>
    </source>
</evidence>
<proteinExistence type="predicted"/>
<protein>
    <recommendedName>
        <fullName evidence="1">Retrotransposon gag domain-containing protein</fullName>
    </recommendedName>
</protein>
<evidence type="ECO:0000259" key="1">
    <source>
        <dbReference type="Pfam" id="PF03732"/>
    </source>
</evidence>
<gene>
    <name evidence="2" type="ORF">Scep_019687</name>
</gene>
<sequence length="243" mass="27823">MSQEKLHRILKIEDRLRAEISSYTLEIDVDERWRMTVATHGEFETWDVFKQKFYQRYFPHSVMKRLMREFMDLRQGSEEHVMQYMDIYDYLHQFAGDLVKDESEDVYHFGDGLRSGIGYHVVTTGGRTLIEMYERALAHETYYLGRVADGRAPGLVSSVEQAMEYKRWRQSGNGARGWNIGAQDWGTATHPLALPPVSSITPAHSTIGRRHLPPPIRPGLRAPVVHALLAPQASRQQPQGGTG</sequence>
<comment type="caution">
    <text evidence="2">The sequence shown here is derived from an EMBL/GenBank/DDBJ whole genome shotgun (WGS) entry which is preliminary data.</text>
</comment>
<feature type="domain" description="Retrotransposon gag" evidence="1">
    <location>
        <begin position="37"/>
        <end position="114"/>
    </location>
</feature>
<dbReference type="AlphaFoldDB" id="A0AAP0IBC8"/>
<evidence type="ECO:0000313" key="3">
    <source>
        <dbReference type="Proteomes" id="UP001419268"/>
    </source>
</evidence>
<dbReference type="InterPro" id="IPR005162">
    <property type="entry name" value="Retrotrans_gag_dom"/>
</dbReference>
<dbReference type="Proteomes" id="UP001419268">
    <property type="component" value="Unassembled WGS sequence"/>
</dbReference>